<name>A0ACB8SP79_9AGAM</name>
<organism evidence="1 2">
    <name type="scientific">Artomyces pyxidatus</name>
    <dbReference type="NCBI Taxonomy" id="48021"/>
    <lineage>
        <taxon>Eukaryota</taxon>
        <taxon>Fungi</taxon>
        <taxon>Dikarya</taxon>
        <taxon>Basidiomycota</taxon>
        <taxon>Agaricomycotina</taxon>
        <taxon>Agaricomycetes</taxon>
        <taxon>Russulales</taxon>
        <taxon>Auriscalpiaceae</taxon>
        <taxon>Artomyces</taxon>
    </lineage>
</organism>
<evidence type="ECO:0000313" key="1">
    <source>
        <dbReference type="EMBL" id="KAI0058294.1"/>
    </source>
</evidence>
<protein>
    <submittedName>
        <fullName evidence="1">Uncharacterized protein</fullName>
    </submittedName>
</protein>
<reference evidence="1" key="2">
    <citation type="journal article" date="2022" name="New Phytol.">
        <title>Evolutionary transition to the ectomycorrhizal habit in the genomes of a hyperdiverse lineage of mushroom-forming fungi.</title>
        <authorList>
            <person name="Looney B."/>
            <person name="Miyauchi S."/>
            <person name="Morin E."/>
            <person name="Drula E."/>
            <person name="Courty P.E."/>
            <person name="Kohler A."/>
            <person name="Kuo A."/>
            <person name="LaButti K."/>
            <person name="Pangilinan J."/>
            <person name="Lipzen A."/>
            <person name="Riley R."/>
            <person name="Andreopoulos W."/>
            <person name="He G."/>
            <person name="Johnson J."/>
            <person name="Nolan M."/>
            <person name="Tritt A."/>
            <person name="Barry K.W."/>
            <person name="Grigoriev I.V."/>
            <person name="Nagy L.G."/>
            <person name="Hibbett D."/>
            <person name="Henrissat B."/>
            <person name="Matheny P.B."/>
            <person name="Labbe J."/>
            <person name="Martin F.M."/>
        </authorList>
    </citation>
    <scope>NUCLEOTIDE SEQUENCE</scope>
    <source>
        <strain evidence="1">HHB10654</strain>
    </source>
</reference>
<feature type="non-terminal residue" evidence="1">
    <location>
        <position position="1"/>
    </location>
</feature>
<comment type="caution">
    <text evidence="1">The sequence shown here is derived from an EMBL/GenBank/DDBJ whole genome shotgun (WGS) entry which is preliminary data.</text>
</comment>
<dbReference type="EMBL" id="MU277237">
    <property type="protein sequence ID" value="KAI0058294.1"/>
    <property type="molecule type" value="Genomic_DNA"/>
</dbReference>
<feature type="non-terminal residue" evidence="1">
    <location>
        <position position="177"/>
    </location>
</feature>
<dbReference type="Proteomes" id="UP000814140">
    <property type="component" value="Unassembled WGS sequence"/>
</dbReference>
<keyword evidence="2" id="KW-1185">Reference proteome</keyword>
<proteinExistence type="predicted"/>
<gene>
    <name evidence="1" type="ORF">BV25DRAFT_1780537</name>
</gene>
<accession>A0ACB8SP79</accession>
<evidence type="ECO:0000313" key="2">
    <source>
        <dbReference type="Proteomes" id="UP000814140"/>
    </source>
</evidence>
<reference evidence="1" key="1">
    <citation type="submission" date="2021-03" db="EMBL/GenBank/DDBJ databases">
        <authorList>
            <consortium name="DOE Joint Genome Institute"/>
            <person name="Ahrendt S."/>
            <person name="Looney B.P."/>
            <person name="Miyauchi S."/>
            <person name="Morin E."/>
            <person name="Drula E."/>
            <person name="Courty P.E."/>
            <person name="Chicoki N."/>
            <person name="Fauchery L."/>
            <person name="Kohler A."/>
            <person name="Kuo A."/>
            <person name="Labutti K."/>
            <person name="Pangilinan J."/>
            <person name="Lipzen A."/>
            <person name="Riley R."/>
            <person name="Andreopoulos W."/>
            <person name="He G."/>
            <person name="Johnson J."/>
            <person name="Barry K.W."/>
            <person name="Grigoriev I.V."/>
            <person name="Nagy L."/>
            <person name="Hibbett D."/>
            <person name="Henrissat B."/>
            <person name="Matheny P.B."/>
            <person name="Labbe J."/>
            <person name="Martin F."/>
        </authorList>
    </citation>
    <scope>NUCLEOTIDE SEQUENCE</scope>
    <source>
        <strain evidence="1">HHB10654</strain>
    </source>
</reference>
<sequence length="177" mass="19910">DGVLAYDIQAVRHRPGHTNPADGPSRQFTGVSRKPEDGGDWSVGEDWESASGLVHDLFLSTVTDEVEQLCNRFNGEPIFLEVINALHNLDSHEDERTRRRARHRAVGYTIDNGKLWRIGDGRTARARARTECITRPEAVTVASSIHSKLHFGRDHIRLQMLDRYCSPCLNQSIAQAI</sequence>